<name>A0A226DPB6_FOLCA</name>
<dbReference type="OrthoDB" id="6138985at2759"/>
<evidence type="ECO:0000313" key="4">
    <source>
        <dbReference type="Proteomes" id="UP000198287"/>
    </source>
</evidence>
<organism evidence="3 4">
    <name type="scientific">Folsomia candida</name>
    <name type="common">Springtail</name>
    <dbReference type="NCBI Taxonomy" id="158441"/>
    <lineage>
        <taxon>Eukaryota</taxon>
        <taxon>Metazoa</taxon>
        <taxon>Ecdysozoa</taxon>
        <taxon>Arthropoda</taxon>
        <taxon>Hexapoda</taxon>
        <taxon>Collembola</taxon>
        <taxon>Entomobryomorpha</taxon>
        <taxon>Isotomoidea</taxon>
        <taxon>Isotomidae</taxon>
        <taxon>Proisotominae</taxon>
        <taxon>Folsomia</taxon>
    </lineage>
</organism>
<dbReference type="Proteomes" id="UP000198287">
    <property type="component" value="Unassembled WGS sequence"/>
</dbReference>
<keyword evidence="4" id="KW-1185">Reference proteome</keyword>
<proteinExistence type="predicted"/>
<dbReference type="PANTHER" id="PTHR37687">
    <property type="entry name" value="AGAP006772-PA"/>
    <property type="match status" value="1"/>
</dbReference>
<keyword evidence="2" id="KW-0732">Signal</keyword>
<accession>A0A226DPB6</accession>
<evidence type="ECO:0000256" key="2">
    <source>
        <dbReference type="SAM" id="SignalP"/>
    </source>
</evidence>
<feature type="signal peptide" evidence="2">
    <location>
        <begin position="1"/>
        <end position="19"/>
    </location>
</feature>
<feature type="chain" id="PRO_5012917571" evidence="2">
    <location>
        <begin position="20"/>
        <end position="454"/>
    </location>
</feature>
<protein>
    <submittedName>
        <fullName evidence="3">Uncharacterized protein</fullName>
    </submittedName>
</protein>
<dbReference type="EMBL" id="LNIX01000015">
    <property type="protein sequence ID" value="OXA46487.1"/>
    <property type="molecule type" value="Genomic_DNA"/>
</dbReference>
<feature type="region of interest" description="Disordered" evidence="1">
    <location>
        <begin position="270"/>
        <end position="335"/>
    </location>
</feature>
<dbReference type="AlphaFoldDB" id="A0A226DPB6"/>
<gene>
    <name evidence="3" type="ORF">Fcan01_18603</name>
</gene>
<sequence>MALIRNILFLLVVAETTLAFPALESYLNEFGTEVREKRDVLKGKNHDLIRSKRYIGRVPVAYMKKALNLQPYGDVEDENSAVGKFGRPKPMSHFRELVPNNYPEQQEPHHYGHNNLDTSNLTDEEIQTLLLMLDGYELNSNSEGQTRPRHLYNGVGKRETGKRSLVNYEQPMSFDNSLIPGADKLEFLGTNNKRSGGVKSLSKPATFRVKKETDPAVFANLGRVFSDDDNAKLPGGNLVPEKTKKSVDWSNYLGIDKRAKQDEYQGQPIYADSAVPPQTKSPPSTTASSNPNNKPVKAPQMPNAKLLAVPSTTSAKGKDSGKKDLERKENETLNKEDDRKWVLEEFYKNFAMMTNVKRKRETAFVPSGTSNDLDGLNDLEHKMTQVGDKIIWDAVKYTGAHRDQTISPSELAKVKANILKQLETVYSLEKVRREIDEVREKLARLTKSPMDLLA</sequence>
<feature type="compositionally biased region" description="Basic and acidic residues" evidence="1">
    <location>
        <begin position="316"/>
        <end position="335"/>
    </location>
</feature>
<evidence type="ECO:0000313" key="3">
    <source>
        <dbReference type="EMBL" id="OXA46487.1"/>
    </source>
</evidence>
<reference evidence="3 4" key="1">
    <citation type="submission" date="2015-12" db="EMBL/GenBank/DDBJ databases">
        <title>The genome of Folsomia candida.</title>
        <authorList>
            <person name="Faddeeva A."/>
            <person name="Derks M.F."/>
            <person name="Anvar Y."/>
            <person name="Smit S."/>
            <person name="Van Straalen N."/>
            <person name="Roelofs D."/>
        </authorList>
    </citation>
    <scope>NUCLEOTIDE SEQUENCE [LARGE SCALE GENOMIC DNA]</scope>
    <source>
        <strain evidence="3 4">VU population</strain>
        <tissue evidence="3">Whole body</tissue>
    </source>
</reference>
<evidence type="ECO:0000256" key="1">
    <source>
        <dbReference type="SAM" id="MobiDB-lite"/>
    </source>
</evidence>
<comment type="caution">
    <text evidence="3">The sequence shown here is derived from an EMBL/GenBank/DDBJ whole genome shotgun (WGS) entry which is preliminary data.</text>
</comment>
<feature type="compositionally biased region" description="Low complexity" evidence="1">
    <location>
        <begin position="276"/>
        <end position="295"/>
    </location>
</feature>
<dbReference type="PANTHER" id="PTHR37687:SF1">
    <property type="entry name" value="AGAP006772-PA"/>
    <property type="match status" value="1"/>
</dbReference>
<dbReference type="InterPro" id="IPR038875">
    <property type="entry name" value="PLA2_conodipine-like"/>
</dbReference>